<dbReference type="InterPro" id="IPR015495">
    <property type="entry name" value="Myb_TF_plants"/>
</dbReference>
<dbReference type="EMBL" id="CP097503">
    <property type="protein sequence ID" value="URD80330.1"/>
    <property type="molecule type" value="Genomic_DNA"/>
</dbReference>
<accession>A0A9E7EPG7</accession>
<evidence type="ECO:0000256" key="6">
    <source>
        <dbReference type="ARBA" id="ARBA00023242"/>
    </source>
</evidence>
<reference evidence="10" key="1">
    <citation type="submission" date="2022-05" db="EMBL/GenBank/DDBJ databases">
        <title>The Musa troglodytarum L. genome provides insights into the mechanism of non-climacteric behaviour and enrichment of carotenoids.</title>
        <authorList>
            <person name="Wang J."/>
        </authorList>
    </citation>
    <scope>NUCLEOTIDE SEQUENCE</scope>
    <source>
        <tissue evidence="10">Leaf</tissue>
    </source>
</reference>
<sequence length="289" mass="32311">MGRGRAPCCAKVGLNKGSWSLEEDMRLIAHIQKHGHGNWRALPKLAGLLRCGKSCRLRWTNYLRPDIKRGNFTKEEEETIVKLHEVLGNKWSKIASCLPGRTDNEIKNVWNTHLKKRLVSTEQKPAATNDPEEPLPTSSSSSSNHGGNKRDERQHEPCLHSRASSVEVIEIPIDPTMDMSSIFDDALSNMTSSGTSTQLSDGLVIPDGDIRSMIEDNSACKEGNTGAWLEYLERELELELELGLREAAPSDQESLMRDGVGMEEDPVSCYFRKESPLHPLQTFLTSEMI</sequence>
<dbReference type="GO" id="GO:0003677">
    <property type="term" value="F:DNA binding"/>
    <property type="evidence" value="ECO:0007669"/>
    <property type="project" value="UniProtKB-KW"/>
</dbReference>
<keyword evidence="4" id="KW-0238">DNA-binding</keyword>
<evidence type="ECO:0000256" key="3">
    <source>
        <dbReference type="ARBA" id="ARBA00023015"/>
    </source>
</evidence>
<dbReference type="OrthoDB" id="2143914at2759"/>
<dbReference type="Gene3D" id="1.10.10.60">
    <property type="entry name" value="Homeodomain-like"/>
    <property type="match status" value="2"/>
</dbReference>
<dbReference type="Pfam" id="PF00249">
    <property type="entry name" value="Myb_DNA-binding"/>
    <property type="match status" value="2"/>
</dbReference>
<evidence type="ECO:0000256" key="1">
    <source>
        <dbReference type="ARBA" id="ARBA00004123"/>
    </source>
</evidence>
<protein>
    <submittedName>
        <fullName evidence="10">Myb-related protein</fullName>
    </submittedName>
</protein>
<dbReference type="InterPro" id="IPR001005">
    <property type="entry name" value="SANT/Myb"/>
</dbReference>
<dbReference type="GO" id="GO:0005634">
    <property type="term" value="C:nucleus"/>
    <property type="evidence" value="ECO:0007669"/>
    <property type="project" value="UniProtKB-SubCell"/>
</dbReference>
<evidence type="ECO:0000313" key="11">
    <source>
        <dbReference type="Proteomes" id="UP001055439"/>
    </source>
</evidence>
<organism evidence="10 11">
    <name type="scientific">Musa troglodytarum</name>
    <name type="common">fe'i banana</name>
    <dbReference type="NCBI Taxonomy" id="320322"/>
    <lineage>
        <taxon>Eukaryota</taxon>
        <taxon>Viridiplantae</taxon>
        <taxon>Streptophyta</taxon>
        <taxon>Embryophyta</taxon>
        <taxon>Tracheophyta</taxon>
        <taxon>Spermatophyta</taxon>
        <taxon>Magnoliopsida</taxon>
        <taxon>Liliopsida</taxon>
        <taxon>Zingiberales</taxon>
        <taxon>Musaceae</taxon>
        <taxon>Musa</taxon>
    </lineage>
</organism>
<dbReference type="Proteomes" id="UP001055439">
    <property type="component" value="Chromosome 10"/>
</dbReference>
<dbReference type="InterPro" id="IPR009057">
    <property type="entry name" value="Homeodomain-like_sf"/>
</dbReference>
<dbReference type="CDD" id="cd00167">
    <property type="entry name" value="SANT"/>
    <property type="match status" value="2"/>
</dbReference>
<evidence type="ECO:0000256" key="4">
    <source>
        <dbReference type="ARBA" id="ARBA00023125"/>
    </source>
</evidence>
<dbReference type="PROSITE" id="PS50090">
    <property type="entry name" value="MYB_LIKE"/>
    <property type="match status" value="2"/>
</dbReference>
<proteinExistence type="predicted"/>
<feature type="domain" description="HTH myb-type" evidence="9">
    <location>
        <begin position="64"/>
        <end position="118"/>
    </location>
</feature>
<dbReference type="PANTHER" id="PTHR10641">
    <property type="entry name" value="MYB FAMILY TRANSCRIPTION FACTOR"/>
    <property type="match status" value="1"/>
</dbReference>
<dbReference type="FunFam" id="1.10.10.60:FF:000001">
    <property type="entry name" value="MYB-related transcription factor"/>
    <property type="match status" value="1"/>
</dbReference>
<dbReference type="PROSITE" id="PS51294">
    <property type="entry name" value="HTH_MYB"/>
    <property type="match status" value="2"/>
</dbReference>
<comment type="subcellular location">
    <subcellularLocation>
        <location evidence="1">Nucleus</location>
    </subcellularLocation>
</comment>
<evidence type="ECO:0000259" key="9">
    <source>
        <dbReference type="PROSITE" id="PS51294"/>
    </source>
</evidence>
<dbReference type="SUPFAM" id="SSF46689">
    <property type="entry name" value="Homeodomain-like"/>
    <property type="match status" value="1"/>
</dbReference>
<keyword evidence="11" id="KW-1185">Reference proteome</keyword>
<keyword evidence="6" id="KW-0539">Nucleus</keyword>
<feature type="domain" description="HTH myb-type" evidence="9">
    <location>
        <begin position="11"/>
        <end position="63"/>
    </location>
</feature>
<evidence type="ECO:0000256" key="2">
    <source>
        <dbReference type="ARBA" id="ARBA00022737"/>
    </source>
</evidence>
<dbReference type="InterPro" id="IPR017930">
    <property type="entry name" value="Myb_dom"/>
</dbReference>
<gene>
    <name evidence="10" type="ORF">MUK42_19033</name>
</gene>
<feature type="region of interest" description="Disordered" evidence="7">
    <location>
        <begin position="119"/>
        <end position="163"/>
    </location>
</feature>
<evidence type="ECO:0000313" key="10">
    <source>
        <dbReference type="EMBL" id="URD80330.1"/>
    </source>
</evidence>
<keyword evidence="3" id="KW-0805">Transcription regulation</keyword>
<evidence type="ECO:0000259" key="8">
    <source>
        <dbReference type="PROSITE" id="PS50090"/>
    </source>
</evidence>
<feature type="compositionally biased region" description="Basic and acidic residues" evidence="7">
    <location>
        <begin position="148"/>
        <end position="159"/>
    </location>
</feature>
<dbReference type="PANTHER" id="PTHR10641:SF1103">
    <property type="entry name" value="TRANSCRIPTION FACTOR MYB72"/>
    <property type="match status" value="1"/>
</dbReference>
<evidence type="ECO:0000256" key="7">
    <source>
        <dbReference type="SAM" id="MobiDB-lite"/>
    </source>
</evidence>
<dbReference type="AlphaFoldDB" id="A0A9E7EPG7"/>
<dbReference type="SMART" id="SM00717">
    <property type="entry name" value="SANT"/>
    <property type="match status" value="2"/>
</dbReference>
<evidence type="ECO:0000256" key="5">
    <source>
        <dbReference type="ARBA" id="ARBA00023163"/>
    </source>
</evidence>
<name>A0A9E7EPG7_9LILI</name>
<keyword evidence="2" id="KW-0677">Repeat</keyword>
<feature type="domain" description="Myb-like" evidence="8">
    <location>
        <begin position="64"/>
        <end position="114"/>
    </location>
</feature>
<keyword evidence="5" id="KW-0804">Transcription</keyword>
<dbReference type="FunFam" id="1.10.10.60:FF:000310">
    <property type="entry name" value="MYB transcription factor"/>
    <property type="match status" value="1"/>
</dbReference>
<feature type="domain" description="Myb-like" evidence="8">
    <location>
        <begin position="11"/>
        <end position="63"/>
    </location>
</feature>